<organism evidence="1">
    <name type="scientific">uncultured Caudovirales phage</name>
    <dbReference type="NCBI Taxonomy" id="2100421"/>
    <lineage>
        <taxon>Viruses</taxon>
        <taxon>Duplodnaviria</taxon>
        <taxon>Heunggongvirae</taxon>
        <taxon>Uroviricota</taxon>
        <taxon>Caudoviricetes</taxon>
        <taxon>Peduoviridae</taxon>
        <taxon>Maltschvirus</taxon>
        <taxon>Maltschvirus maltsch</taxon>
    </lineage>
</organism>
<dbReference type="EMBL" id="LR796416">
    <property type="protein sequence ID" value="CAB4142708.1"/>
    <property type="molecule type" value="Genomic_DNA"/>
</dbReference>
<name>A0A6J5M7J0_9CAUD</name>
<protein>
    <submittedName>
        <fullName evidence="1">Uncharacterized protein</fullName>
    </submittedName>
</protein>
<evidence type="ECO:0000313" key="1">
    <source>
        <dbReference type="EMBL" id="CAB4142708.1"/>
    </source>
</evidence>
<accession>A0A6J5M7J0</accession>
<reference evidence="1" key="1">
    <citation type="submission" date="2020-04" db="EMBL/GenBank/DDBJ databases">
        <authorList>
            <person name="Chiriac C."/>
            <person name="Salcher M."/>
            <person name="Ghai R."/>
            <person name="Kavagutti S V."/>
        </authorList>
    </citation>
    <scope>NUCLEOTIDE SEQUENCE</scope>
</reference>
<proteinExistence type="predicted"/>
<gene>
    <name evidence="1" type="ORF">UFOVP435_14</name>
</gene>
<sequence length="378" mass="37757">MSKGIKKVAKVALPIAAAVFAPALLPGLAGTLGASTVAGLGSGLASLATGASPKNAILSGLTAGAGSYLNSTGALGNVTGGIQNGTNNMMNSIGGAFGMAPSAASPSALSVFDVQEALGGAAMRGVAPNQFGLAGAVTKAGNKLGSMWNKDPVGTTLLGVGALGMLGGRPEPQQAEAPQVQNNSALNQGYDVESTGRNVDVSAIMEALRGGPAGFREQQFLTNPITGMNQVSGIIRPRTGAATGAATFAEGGLATLEPGGVEMMPEEAMMGMAPEEMGAMPDELMAAMEPGDYIPGGGYVGDLSQGGGQDDMIQAMLSPGEYVFDATTVADLGDGNPEEGARKLDELRRLIAANKGRSNPGMIPPPAGSPMDYMAMIQ</sequence>